<proteinExistence type="predicted"/>
<reference evidence="2 3" key="1">
    <citation type="journal article" date="2020" name="BMC Genomics">
        <title>Intraspecific diversification of the crop wild relative Brassica cretica Lam. using demographic model selection.</title>
        <authorList>
            <person name="Kioukis A."/>
            <person name="Michalopoulou V.A."/>
            <person name="Briers L."/>
            <person name="Pirintsos S."/>
            <person name="Studholme D.J."/>
            <person name="Pavlidis P."/>
            <person name="Sarris P.F."/>
        </authorList>
    </citation>
    <scope>NUCLEOTIDE SEQUENCE [LARGE SCALE GENOMIC DNA]</scope>
    <source>
        <strain evidence="3">cv. PFS-1207/04</strain>
    </source>
</reference>
<keyword evidence="1" id="KW-0812">Transmembrane</keyword>
<evidence type="ECO:0000313" key="2">
    <source>
        <dbReference type="EMBL" id="KAF3546304.1"/>
    </source>
</evidence>
<gene>
    <name evidence="2" type="ORF">DY000_02004724</name>
</gene>
<dbReference type="EMBL" id="QGKV02000832">
    <property type="protein sequence ID" value="KAF3546304.1"/>
    <property type="molecule type" value="Genomic_DNA"/>
</dbReference>
<organism evidence="2 3">
    <name type="scientific">Brassica cretica</name>
    <name type="common">Mustard</name>
    <dbReference type="NCBI Taxonomy" id="69181"/>
    <lineage>
        <taxon>Eukaryota</taxon>
        <taxon>Viridiplantae</taxon>
        <taxon>Streptophyta</taxon>
        <taxon>Embryophyta</taxon>
        <taxon>Tracheophyta</taxon>
        <taxon>Spermatophyta</taxon>
        <taxon>Magnoliopsida</taxon>
        <taxon>eudicotyledons</taxon>
        <taxon>Gunneridae</taxon>
        <taxon>Pentapetalae</taxon>
        <taxon>rosids</taxon>
        <taxon>malvids</taxon>
        <taxon>Brassicales</taxon>
        <taxon>Brassicaceae</taxon>
        <taxon>Brassiceae</taxon>
        <taxon>Brassica</taxon>
    </lineage>
</organism>
<evidence type="ECO:0000313" key="3">
    <source>
        <dbReference type="Proteomes" id="UP000266723"/>
    </source>
</evidence>
<keyword evidence="1" id="KW-1133">Transmembrane helix</keyword>
<comment type="caution">
    <text evidence="2">The sequence shown here is derived from an EMBL/GenBank/DDBJ whole genome shotgun (WGS) entry which is preliminary data.</text>
</comment>
<feature type="transmembrane region" description="Helical" evidence="1">
    <location>
        <begin position="88"/>
        <end position="112"/>
    </location>
</feature>
<sequence length="147" mass="16421">MSTHVWQDYRHDHFMVLNYQYQQALSLSLQTELYNNKAVGDKLMRYNVEKKMTEFPETRNPSRRALPFTLAPSLSLFSLSLPRDALSLLAVALSLLAVALSLLAVALSLLAVARSLSPRRRRVVVVVTGSQSPLPCLLFPDPDPDLG</sequence>
<dbReference type="Proteomes" id="UP000266723">
    <property type="component" value="Unassembled WGS sequence"/>
</dbReference>
<evidence type="ECO:0000256" key="1">
    <source>
        <dbReference type="SAM" id="Phobius"/>
    </source>
</evidence>
<keyword evidence="3" id="KW-1185">Reference proteome</keyword>
<protein>
    <submittedName>
        <fullName evidence="2">Uncharacterized protein</fullName>
    </submittedName>
</protein>
<name>A0ABQ7C356_BRACR</name>
<accession>A0ABQ7C356</accession>
<keyword evidence="1" id="KW-0472">Membrane</keyword>